<feature type="transmembrane region" description="Helical" evidence="7">
    <location>
        <begin position="248"/>
        <end position="271"/>
    </location>
</feature>
<evidence type="ECO:0000256" key="5">
    <source>
        <dbReference type="ARBA" id="ARBA00022833"/>
    </source>
</evidence>
<evidence type="ECO:0000256" key="6">
    <source>
        <dbReference type="ARBA" id="ARBA00023049"/>
    </source>
</evidence>
<keyword evidence="5" id="KW-0862">Zinc</keyword>
<keyword evidence="4" id="KW-0378">Hydrolase</keyword>
<evidence type="ECO:0000256" key="1">
    <source>
        <dbReference type="ARBA" id="ARBA00001947"/>
    </source>
</evidence>
<feature type="transmembrane region" description="Helical" evidence="7">
    <location>
        <begin position="98"/>
        <end position="116"/>
    </location>
</feature>
<comment type="cofactor">
    <cofactor evidence="1">
        <name>Zn(2+)</name>
        <dbReference type="ChEBI" id="CHEBI:29105"/>
    </cofactor>
</comment>
<gene>
    <name evidence="9" type="ORF">DDW13_05225</name>
</gene>
<dbReference type="GO" id="GO:0004222">
    <property type="term" value="F:metalloendopeptidase activity"/>
    <property type="evidence" value="ECO:0007669"/>
    <property type="project" value="InterPro"/>
</dbReference>
<dbReference type="InterPro" id="IPR001915">
    <property type="entry name" value="Peptidase_M48"/>
</dbReference>
<feature type="transmembrane region" description="Helical" evidence="7">
    <location>
        <begin position="128"/>
        <end position="147"/>
    </location>
</feature>
<comment type="caution">
    <text evidence="9">The sequence shown here is derived from an EMBL/GenBank/DDBJ whole genome shotgun (WGS) entry which is preliminary data.</text>
</comment>
<proteinExistence type="predicted"/>
<evidence type="ECO:0000256" key="3">
    <source>
        <dbReference type="ARBA" id="ARBA00022723"/>
    </source>
</evidence>
<feature type="transmembrane region" description="Helical" evidence="7">
    <location>
        <begin position="452"/>
        <end position="473"/>
    </location>
</feature>
<dbReference type="AlphaFoldDB" id="A0A2T9X580"/>
<feature type="transmembrane region" description="Helical" evidence="7">
    <location>
        <begin position="217"/>
        <end position="242"/>
    </location>
</feature>
<evidence type="ECO:0000313" key="9">
    <source>
        <dbReference type="EMBL" id="PVU75247.1"/>
    </source>
</evidence>
<reference evidence="9 10" key="1">
    <citation type="journal article" date="2015" name="Appl. Environ. Microbiol.">
        <title>Nanoarchaeota, Their Sulfolobales Host, and Nanoarchaeota Virus Distribution across Yellowstone National Park Hot Springs.</title>
        <authorList>
            <person name="Munson-McGee J.H."/>
            <person name="Field E.K."/>
            <person name="Bateson M."/>
            <person name="Rooney C."/>
            <person name="Stepanauskas R."/>
            <person name="Young M.J."/>
        </authorList>
    </citation>
    <scope>NUCLEOTIDE SEQUENCE [LARGE SCALE GENOMIC DNA]</scope>
    <source>
        <strain evidence="9">SCGC AC-742_N10</strain>
    </source>
</reference>
<dbReference type="Proteomes" id="UP000245638">
    <property type="component" value="Unassembled WGS sequence"/>
</dbReference>
<organism evidence="9 10">
    <name type="scientific">Acidianus hospitalis</name>
    <dbReference type="NCBI Taxonomy" id="563177"/>
    <lineage>
        <taxon>Archaea</taxon>
        <taxon>Thermoproteota</taxon>
        <taxon>Thermoprotei</taxon>
        <taxon>Sulfolobales</taxon>
        <taxon>Sulfolobaceae</taxon>
        <taxon>Acidianus</taxon>
    </lineage>
</organism>
<dbReference type="GO" id="GO:0046872">
    <property type="term" value="F:metal ion binding"/>
    <property type="evidence" value="ECO:0007669"/>
    <property type="project" value="UniProtKB-KW"/>
</dbReference>
<keyword evidence="3" id="KW-0479">Metal-binding</keyword>
<dbReference type="GO" id="GO:0006508">
    <property type="term" value="P:proteolysis"/>
    <property type="evidence" value="ECO:0007669"/>
    <property type="project" value="UniProtKB-KW"/>
</dbReference>
<evidence type="ECO:0000259" key="8">
    <source>
        <dbReference type="Pfam" id="PF01435"/>
    </source>
</evidence>
<evidence type="ECO:0000256" key="7">
    <source>
        <dbReference type="SAM" id="Phobius"/>
    </source>
</evidence>
<keyword evidence="7" id="KW-1133">Transmembrane helix</keyword>
<name>A0A2T9X580_9CREN</name>
<feature type="domain" description="Peptidase M48" evidence="8">
    <location>
        <begin position="199"/>
        <end position="292"/>
    </location>
</feature>
<feature type="transmembrane region" description="Helical" evidence="7">
    <location>
        <begin position="338"/>
        <end position="357"/>
    </location>
</feature>
<keyword evidence="7" id="KW-0812">Transmembrane</keyword>
<evidence type="ECO:0000313" key="10">
    <source>
        <dbReference type="Proteomes" id="UP000245638"/>
    </source>
</evidence>
<accession>A0A2T9X580</accession>
<keyword evidence="7" id="KW-0472">Membrane</keyword>
<feature type="transmembrane region" description="Helical" evidence="7">
    <location>
        <begin position="422"/>
        <end position="440"/>
    </location>
</feature>
<keyword evidence="6" id="KW-0482">Metalloprotease</keyword>
<evidence type="ECO:0000256" key="4">
    <source>
        <dbReference type="ARBA" id="ARBA00022801"/>
    </source>
</evidence>
<feature type="transmembrane region" description="Helical" evidence="7">
    <location>
        <begin position="398"/>
        <end position="416"/>
    </location>
</feature>
<sequence length="477" mass="53771">MKILSKKLDTIKLTFSFFLLSILNGIFSTLTFKTNHYLADVFLLIGFGFLFIGIFFAIFIAISFFKQSQNQLLKSDLKLSYNKNVYNALILQTKISSILSLIGFFYSGLVFTYIVWILHITDITSIDLIISFTLSFLLEIMTAILILPRINPFRETRPGEIRIIKLHDFQDGLTTGVLTLSRHSPFKLIIFIGDEDDSITRTIEAHELGHATEHHPIFLELSIIFLLSIIEPLVWFVSFGYLMHRVVISIFLVIKTVLIILSAGIAILLFMRVTESRADAFAYKVIGKSAYENLVEALRRIYGKNIKSPEDAPLISKITHTSSRNAIKTGDPLSSIGIWEFPVVLSFIASTIAIIRFNSICIIYPLLFVGSLVVSFLIGLVFLPIVRKYYRMTERGSLNFSFLLAGIYMISSIIALDAYPNLYLVISSFIIGIILAFIITRAFLDLHNSTKVVVATLLIYLSINILISLIKILPHGG</sequence>
<dbReference type="Pfam" id="PF01435">
    <property type="entry name" value="Peptidase_M48"/>
    <property type="match status" value="1"/>
</dbReference>
<feature type="transmembrane region" description="Helical" evidence="7">
    <location>
        <begin position="363"/>
        <end position="386"/>
    </location>
</feature>
<feature type="transmembrane region" description="Helical" evidence="7">
    <location>
        <begin position="41"/>
        <end position="65"/>
    </location>
</feature>
<keyword evidence="2" id="KW-0645">Protease</keyword>
<evidence type="ECO:0000256" key="2">
    <source>
        <dbReference type="ARBA" id="ARBA00022670"/>
    </source>
</evidence>
<dbReference type="EMBL" id="QEFD01000152">
    <property type="protein sequence ID" value="PVU75247.1"/>
    <property type="molecule type" value="Genomic_DNA"/>
</dbReference>
<protein>
    <recommendedName>
        <fullName evidence="8">Peptidase M48 domain-containing protein</fullName>
    </recommendedName>
</protein>